<accession>A0ABC8U0W0</accession>
<dbReference type="InterPro" id="IPR018082">
    <property type="entry name" value="AmbAllergen"/>
</dbReference>
<dbReference type="Proteomes" id="UP001642360">
    <property type="component" value="Unassembled WGS sequence"/>
</dbReference>
<keyword evidence="2" id="KW-1133">Transmembrane helix</keyword>
<evidence type="ECO:0000313" key="4">
    <source>
        <dbReference type="Proteomes" id="UP001642360"/>
    </source>
</evidence>
<evidence type="ECO:0000313" key="3">
    <source>
        <dbReference type="EMBL" id="CAK9175388.1"/>
    </source>
</evidence>
<evidence type="ECO:0000256" key="1">
    <source>
        <dbReference type="ARBA" id="ARBA00022729"/>
    </source>
</evidence>
<evidence type="ECO:0000256" key="2">
    <source>
        <dbReference type="SAM" id="Phobius"/>
    </source>
</evidence>
<dbReference type="PRINTS" id="PR00807">
    <property type="entry name" value="AMBALLERGEN"/>
</dbReference>
<dbReference type="AlphaFoldDB" id="A0ABC8U0W0"/>
<protein>
    <submittedName>
        <fullName evidence="3">Uncharacterized protein</fullName>
    </submittedName>
</protein>
<dbReference type="EMBL" id="CAUOFW020006602">
    <property type="protein sequence ID" value="CAK9175388.1"/>
    <property type="molecule type" value="Genomic_DNA"/>
</dbReference>
<organism evidence="3 4">
    <name type="scientific">Ilex paraguariensis</name>
    <name type="common">yerba mate</name>
    <dbReference type="NCBI Taxonomy" id="185542"/>
    <lineage>
        <taxon>Eukaryota</taxon>
        <taxon>Viridiplantae</taxon>
        <taxon>Streptophyta</taxon>
        <taxon>Embryophyta</taxon>
        <taxon>Tracheophyta</taxon>
        <taxon>Spermatophyta</taxon>
        <taxon>Magnoliopsida</taxon>
        <taxon>eudicotyledons</taxon>
        <taxon>Gunneridae</taxon>
        <taxon>Pentapetalae</taxon>
        <taxon>asterids</taxon>
        <taxon>campanulids</taxon>
        <taxon>Aquifoliales</taxon>
        <taxon>Aquifoliaceae</taxon>
        <taxon>Ilex</taxon>
    </lineage>
</organism>
<keyword evidence="4" id="KW-1185">Reference proteome</keyword>
<name>A0ABC8U0W0_9AQUA</name>
<comment type="caution">
    <text evidence="3">The sequence shown here is derived from an EMBL/GenBank/DDBJ whole genome shotgun (WGS) entry which is preliminary data.</text>
</comment>
<proteinExistence type="predicted"/>
<gene>
    <name evidence="3" type="ORF">ILEXP_LOCUS45179</name>
</gene>
<sequence>MITKEKLMMIVCSLGLNLTFIFGMVEVTHRNSLGPQWRKWTWVSDRDLMMNGAFFVQSGDLAGARTYAGLELIRAAPGSAVSSLTSMGSVQLCTQIWASGSLTIHTHTT</sequence>
<reference evidence="3 4" key="1">
    <citation type="submission" date="2024-02" db="EMBL/GenBank/DDBJ databases">
        <authorList>
            <person name="Vignale AGUSTIN F."/>
            <person name="Sosa J E."/>
            <person name="Modenutti C."/>
        </authorList>
    </citation>
    <scope>NUCLEOTIDE SEQUENCE [LARGE SCALE GENOMIC DNA]</scope>
</reference>
<keyword evidence="2" id="KW-0812">Transmembrane</keyword>
<keyword evidence="1" id="KW-0732">Signal</keyword>
<keyword evidence="2" id="KW-0472">Membrane</keyword>
<feature type="transmembrane region" description="Helical" evidence="2">
    <location>
        <begin position="7"/>
        <end position="25"/>
    </location>
</feature>